<gene>
    <name evidence="4" type="ORF">NKR23_g5534</name>
</gene>
<dbReference type="GO" id="GO:0016491">
    <property type="term" value="F:oxidoreductase activity"/>
    <property type="evidence" value="ECO:0007669"/>
    <property type="project" value="UniProtKB-KW"/>
</dbReference>
<dbReference type="GO" id="GO:0005783">
    <property type="term" value="C:endoplasmic reticulum"/>
    <property type="evidence" value="ECO:0007669"/>
    <property type="project" value="TreeGrafter"/>
</dbReference>
<protein>
    <submittedName>
        <fullName evidence="4">Very-long-chain 3-oxoacyl-CoA reductase</fullName>
    </submittedName>
</protein>
<dbReference type="AlphaFoldDB" id="A0AA38VQH5"/>
<comment type="caution">
    <text evidence="4">The sequence shown here is derived from an EMBL/GenBank/DDBJ whole genome shotgun (WGS) entry which is preliminary data.</text>
</comment>
<reference evidence="4" key="1">
    <citation type="submission" date="2022-07" db="EMBL/GenBank/DDBJ databases">
        <title>Fungi with potential for degradation of polypropylene.</title>
        <authorList>
            <person name="Gostincar C."/>
        </authorList>
    </citation>
    <scope>NUCLEOTIDE SEQUENCE</scope>
    <source>
        <strain evidence="4">EXF-13308</strain>
    </source>
</reference>
<dbReference type="Proteomes" id="UP001174694">
    <property type="component" value="Unassembled WGS sequence"/>
</dbReference>
<dbReference type="PRINTS" id="PR00080">
    <property type="entry name" value="SDRFAMILY"/>
</dbReference>
<dbReference type="PANTHER" id="PTHR43899:SF13">
    <property type="entry name" value="RH59310P"/>
    <property type="match status" value="1"/>
</dbReference>
<proteinExistence type="inferred from homology"/>
<name>A0AA38VQH5_9PEZI</name>
<dbReference type="InterPro" id="IPR051019">
    <property type="entry name" value="VLCFA-Steroid_DH"/>
</dbReference>
<dbReference type="SUPFAM" id="SSF51735">
    <property type="entry name" value="NAD(P)-binding Rossmann-fold domains"/>
    <property type="match status" value="1"/>
</dbReference>
<dbReference type="Gene3D" id="3.40.50.720">
    <property type="entry name" value="NAD(P)-binding Rossmann-like Domain"/>
    <property type="match status" value="1"/>
</dbReference>
<evidence type="ECO:0000256" key="3">
    <source>
        <dbReference type="RuleBase" id="RU000363"/>
    </source>
</evidence>
<dbReference type="EMBL" id="JANBVO010000015">
    <property type="protein sequence ID" value="KAJ9145018.1"/>
    <property type="molecule type" value="Genomic_DNA"/>
</dbReference>
<organism evidence="4 5">
    <name type="scientific">Pleurostoma richardsiae</name>
    <dbReference type="NCBI Taxonomy" id="41990"/>
    <lineage>
        <taxon>Eukaryota</taxon>
        <taxon>Fungi</taxon>
        <taxon>Dikarya</taxon>
        <taxon>Ascomycota</taxon>
        <taxon>Pezizomycotina</taxon>
        <taxon>Sordariomycetes</taxon>
        <taxon>Sordariomycetidae</taxon>
        <taxon>Calosphaeriales</taxon>
        <taxon>Pleurostomataceae</taxon>
        <taxon>Pleurostoma</taxon>
    </lineage>
</organism>
<dbReference type="PANTHER" id="PTHR43899">
    <property type="entry name" value="RH59310P"/>
    <property type="match status" value="1"/>
</dbReference>
<evidence type="ECO:0000256" key="1">
    <source>
        <dbReference type="ARBA" id="ARBA00006484"/>
    </source>
</evidence>
<dbReference type="Pfam" id="PF00106">
    <property type="entry name" value="adh_short"/>
    <property type="match status" value="1"/>
</dbReference>
<dbReference type="InterPro" id="IPR036291">
    <property type="entry name" value="NAD(P)-bd_dom_sf"/>
</dbReference>
<evidence type="ECO:0000313" key="5">
    <source>
        <dbReference type="Proteomes" id="UP001174694"/>
    </source>
</evidence>
<evidence type="ECO:0000313" key="4">
    <source>
        <dbReference type="EMBL" id="KAJ9145018.1"/>
    </source>
</evidence>
<sequence>MGALWLSVLATVGAVAIARLVYCAADFIAFHLITPSRPLTPYKRAGKQPVYALVTGASAGIGFGVAQELVKQGFGVVLLGHLAGELAEAADALRKLTADAAVRTLVVDARTATPAELDAAIASVADLRVTILVNNVGSNPVAHPPFRPLATYSAADIDAVIDMNARFMARLTALMLPVLSQKGGPEERSLIINMSSGAWVGSPWLVMYGATKAFNLGFSRGLARELEVEPATRHVDCLAIVPGDVLSQGNSVGVPSSAPNSDEYGRCIVHKVDGALRRQRRDTAPYWLHGIQTTILDVVPESAVTRGMTDMLRHKRDAFNAVYQKTR</sequence>
<keyword evidence="2" id="KW-0560">Oxidoreductase</keyword>
<keyword evidence="5" id="KW-1185">Reference proteome</keyword>
<dbReference type="PRINTS" id="PR00081">
    <property type="entry name" value="GDHRDH"/>
</dbReference>
<comment type="similarity">
    <text evidence="1 3">Belongs to the short-chain dehydrogenases/reductases (SDR) family.</text>
</comment>
<dbReference type="InterPro" id="IPR002347">
    <property type="entry name" value="SDR_fam"/>
</dbReference>
<accession>A0AA38VQH5</accession>
<evidence type="ECO:0000256" key="2">
    <source>
        <dbReference type="ARBA" id="ARBA00023002"/>
    </source>
</evidence>